<keyword evidence="2" id="KW-0472">Membrane</keyword>
<feature type="region of interest" description="Disordered" evidence="1">
    <location>
        <begin position="136"/>
        <end position="181"/>
    </location>
</feature>
<proteinExistence type="predicted"/>
<reference evidence="3 4" key="1">
    <citation type="journal article" date="2024" name="Proc. Natl. Acad. Sci. U.S.A.">
        <title>The genetic regulatory architecture and epigenomic basis for age-related changes in rattlesnake venom.</title>
        <authorList>
            <person name="Hogan M.P."/>
            <person name="Holding M.L."/>
            <person name="Nystrom G.S."/>
            <person name="Colston T.J."/>
            <person name="Bartlett D.A."/>
            <person name="Mason A.J."/>
            <person name="Ellsworth S.A."/>
            <person name="Rautsaw R.M."/>
            <person name="Lawrence K.C."/>
            <person name="Strickland J.L."/>
            <person name="He B."/>
            <person name="Fraser P."/>
            <person name="Margres M.J."/>
            <person name="Gilbert D.M."/>
            <person name="Gibbs H.L."/>
            <person name="Parkinson C.L."/>
            <person name="Rokyta D.R."/>
        </authorList>
    </citation>
    <scope>NUCLEOTIDE SEQUENCE [LARGE SCALE GENOMIC DNA]</scope>
    <source>
        <strain evidence="3">DRR0105</strain>
    </source>
</reference>
<sequence>MSRYQLGATLLRAVGPRSRFLQGPGLFQQWKAPSEGQPCRQMATSSLAWRYNKTLYTTVALSIFAAGNAYYGYEILRRARQRDVDRAERYARMDAQLKDAIFASLALQANMLTKFPGEGFIHIGLKFHPGVSSRLPTAPLHPNTDTRLQKPLSSRAHDSPALPRNPAAPGAAAERQASTAE</sequence>
<dbReference type="Proteomes" id="UP001474421">
    <property type="component" value="Unassembled WGS sequence"/>
</dbReference>
<organism evidence="3 4">
    <name type="scientific">Crotalus adamanteus</name>
    <name type="common">Eastern diamondback rattlesnake</name>
    <dbReference type="NCBI Taxonomy" id="8729"/>
    <lineage>
        <taxon>Eukaryota</taxon>
        <taxon>Metazoa</taxon>
        <taxon>Chordata</taxon>
        <taxon>Craniata</taxon>
        <taxon>Vertebrata</taxon>
        <taxon>Euteleostomi</taxon>
        <taxon>Lepidosauria</taxon>
        <taxon>Squamata</taxon>
        <taxon>Bifurcata</taxon>
        <taxon>Unidentata</taxon>
        <taxon>Episquamata</taxon>
        <taxon>Toxicofera</taxon>
        <taxon>Serpentes</taxon>
        <taxon>Colubroidea</taxon>
        <taxon>Viperidae</taxon>
        <taxon>Crotalinae</taxon>
        <taxon>Crotalus</taxon>
    </lineage>
</organism>
<evidence type="ECO:0000313" key="4">
    <source>
        <dbReference type="Proteomes" id="UP001474421"/>
    </source>
</evidence>
<feature type="compositionally biased region" description="Low complexity" evidence="1">
    <location>
        <begin position="160"/>
        <end position="173"/>
    </location>
</feature>
<keyword evidence="2" id="KW-0812">Transmembrane</keyword>
<accession>A0AAW1AVM1</accession>
<dbReference type="EMBL" id="JAOTOJ010000013">
    <property type="protein sequence ID" value="KAK9393520.1"/>
    <property type="molecule type" value="Genomic_DNA"/>
</dbReference>
<evidence type="ECO:0000313" key="3">
    <source>
        <dbReference type="EMBL" id="KAK9393520.1"/>
    </source>
</evidence>
<evidence type="ECO:0000256" key="2">
    <source>
        <dbReference type="SAM" id="Phobius"/>
    </source>
</evidence>
<evidence type="ECO:0000256" key="1">
    <source>
        <dbReference type="SAM" id="MobiDB-lite"/>
    </source>
</evidence>
<name>A0AAW1AVM1_CROAD</name>
<dbReference type="AlphaFoldDB" id="A0AAW1AVM1"/>
<protein>
    <submittedName>
        <fullName evidence="3">Apoptosis-inducing factor 1 mitochondrial-like</fullName>
    </submittedName>
</protein>
<keyword evidence="2" id="KW-1133">Transmembrane helix</keyword>
<feature type="transmembrane region" description="Helical" evidence="2">
    <location>
        <begin position="55"/>
        <end position="73"/>
    </location>
</feature>
<keyword evidence="4" id="KW-1185">Reference proteome</keyword>
<comment type="caution">
    <text evidence="3">The sequence shown here is derived from an EMBL/GenBank/DDBJ whole genome shotgun (WGS) entry which is preliminary data.</text>
</comment>
<gene>
    <name evidence="3" type="ORF">NXF25_015972</name>
</gene>